<dbReference type="PANTHER" id="PTHR10039">
    <property type="entry name" value="AMELOGENIN"/>
    <property type="match status" value="1"/>
</dbReference>
<protein>
    <recommendedName>
        <fullName evidence="3">Nephrocystin 3-like N-terminal domain-containing protein</fullName>
    </recommendedName>
</protein>
<organism evidence="4 5">
    <name type="scientific">Pterulicium gracile</name>
    <dbReference type="NCBI Taxonomy" id="1884261"/>
    <lineage>
        <taxon>Eukaryota</taxon>
        <taxon>Fungi</taxon>
        <taxon>Dikarya</taxon>
        <taxon>Basidiomycota</taxon>
        <taxon>Agaricomycotina</taxon>
        <taxon>Agaricomycetes</taxon>
        <taxon>Agaricomycetidae</taxon>
        <taxon>Agaricales</taxon>
        <taxon>Pleurotineae</taxon>
        <taxon>Pterulaceae</taxon>
        <taxon>Pterulicium</taxon>
    </lineage>
</organism>
<dbReference type="Gene3D" id="3.40.50.300">
    <property type="entry name" value="P-loop containing nucleotide triphosphate hydrolases"/>
    <property type="match status" value="1"/>
</dbReference>
<dbReference type="AlphaFoldDB" id="A0A5C3QFH9"/>
<evidence type="ECO:0000313" key="4">
    <source>
        <dbReference type="EMBL" id="TFL00825.1"/>
    </source>
</evidence>
<dbReference type="Proteomes" id="UP000305067">
    <property type="component" value="Unassembled WGS sequence"/>
</dbReference>
<dbReference type="PANTHER" id="PTHR10039:SF16">
    <property type="entry name" value="GPI INOSITOL-DEACYLASE"/>
    <property type="match status" value="1"/>
</dbReference>
<name>A0A5C3QFH9_9AGAR</name>
<evidence type="ECO:0000256" key="2">
    <source>
        <dbReference type="SAM" id="MobiDB-lite"/>
    </source>
</evidence>
<dbReference type="EMBL" id="ML178827">
    <property type="protein sequence ID" value="TFL00825.1"/>
    <property type="molecule type" value="Genomic_DNA"/>
</dbReference>
<feature type="domain" description="Nephrocystin 3-like N-terminal" evidence="3">
    <location>
        <begin position="79"/>
        <end position="227"/>
    </location>
</feature>
<dbReference type="InterPro" id="IPR027417">
    <property type="entry name" value="P-loop_NTPase"/>
</dbReference>
<dbReference type="OrthoDB" id="5967843at2759"/>
<evidence type="ECO:0000259" key="3">
    <source>
        <dbReference type="Pfam" id="PF24883"/>
    </source>
</evidence>
<sequence>MAMFLVESDSKSTPGSSREPSAGREIESLVPSAENAAKLPVPELAKIICYAAAVRQTHEPRLGYDSKCGRTYTERLGALRHWADDPAISSILRLHGQSGTGKTALVDSLADNLPGLAHVFRCTNESGQANQMIKSIIPTLAIAMASSDTMLGEALATFLRQVPHDWAVEKLSYQEQFDMLICEPKRFLRVAGKPHVFVIDGLEQCLQSSSANLDEVRDILRAMVGRPLLNLFSLVKVIVVSQPDPVIERHFRKLHSSHSGKIVMEELPHINDDVRNYLFRTLGKITSSSRILPHEWPPRSQVETLVQRANGFVIYSNC</sequence>
<reference evidence="4 5" key="1">
    <citation type="journal article" date="2019" name="Nat. Ecol. Evol.">
        <title>Megaphylogeny resolves global patterns of mushroom evolution.</title>
        <authorList>
            <person name="Varga T."/>
            <person name="Krizsan K."/>
            <person name="Foldi C."/>
            <person name="Dima B."/>
            <person name="Sanchez-Garcia M."/>
            <person name="Sanchez-Ramirez S."/>
            <person name="Szollosi G.J."/>
            <person name="Szarkandi J.G."/>
            <person name="Papp V."/>
            <person name="Albert L."/>
            <person name="Andreopoulos W."/>
            <person name="Angelini C."/>
            <person name="Antonin V."/>
            <person name="Barry K.W."/>
            <person name="Bougher N.L."/>
            <person name="Buchanan P."/>
            <person name="Buyck B."/>
            <person name="Bense V."/>
            <person name="Catcheside P."/>
            <person name="Chovatia M."/>
            <person name="Cooper J."/>
            <person name="Damon W."/>
            <person name="Desjardin D."/>
            <person name="Finy P."/>
            <person name="Geml J."/>
            <person name="Haridas S."/>
            <person name="Hughes K."/>
            <person name="Justo A."/>
            <person name="Karasinski D."/>
            <person name="Kautmanova I."/>
            <person name="Kiss B."/>
            <person name="Kocsube S."/>
            <person name="Kotiranta H."/>
            <person name="LaButti K.M."/>
            <person name="Lechner B.E."/>
            <person name="Liimatainen K."/>
            <person name="Lipzen A."/>
            <person name="Lukacs Z."/>
            <person name="Mihaltcheva S."/>
            <person name="Morgado L.N."/>
            <person name="Niskanen T."/>
            <person name="Noordeloos M.E."/>
            <person name="Ohm R.A."/>
            <person name="Ortiz-Santana B."/>
            <person name="Ovrebo C."/>
            <person name="Racz N."/>
            <person name="Riley R."/>
            <person name="Savchenko A."/>
            <person name="Shiryaev A."/>
            <person name="Soop K."/>
            <person name="Spirin V."/>
            <person name="Szebenyi C."/>
            <person name="Tomsovsky M."/>
            <person name="Tulloss R.E."/>
            <person name="Uehling J."/>
            <person name="Grigoriev I.V."/>
            <person name="Vagvolgyi C."/>
            <person name="Papp T."/>
            <person name="Martin F.M."/>
            <person name="Miettinen O."/>
            <person name="Hibbett D.S."/>
            <person name="Nagy L.G."/>
        </authorList>
    </citation>
    <scope>NUCLEOTIDE SEQUENCE [LARGE SCALE GENOMIC DNA]</scope>
    <source>
        <strain evidence="4 5">CBS 309.79</strain>
    </source>
</reference>
<gene>
    <name evidence="4" type="ORF">BDV98DRAFT_96445</name>
</gene>
<proteinExistence type="predicted"/>
<accession>A0A5C3QFH9</accession>
<feature type="region of interest" description="Disordered" evidence="2">
    <location>
        <begin position="1"/>
        <end position="26"/>
    </location>
</feature>
<dbReference type="STRING" id="1884261.A0A5C3QFH9"/>
<dbReference type="Pfam" id="PF24883">
    <property type="entry name" value="NPHP3_N"/>
    <property type="match status" value="1"/>
</dbReference>
<evidence type="ECO:0000313" key="5">
    <source>
        <dbReference type="Proteomes" id="UP000305067"/>
    </source>
</evidence>
<dbReference type="InterPro" id="IPR056884">
    <property type="entry name" value="NPHP3-like_N"/>
</dbReference>
<evidence type="ECO:0000256" key="1">
    <source>
        <dbReference type="ARBA" id="ARBA00022737"/>
    </source>
</evidence>
<keyword evidence="5" id="KW-1185">Reference proteome</keyword>
<dbReference type="SUPFAM" id="SSF52540">
    <property type="entry name" value="P-loop containing nucleoside triphosphate hydrolases"/>
    <property type="match status" value="1"/>
</dbReference>
<keyword evidence="1" id="KW-0677">Repeat</keyword>